<organism evidence="1 2">
    <name type="scientific">Rhodophyticola porphyridii</name>
    <dbReference type="NCBI Taxonomy" id="1852017"/>
    <lineage>
        <taxon>Bacteria</taxon>
        <taxon>Pseudomonadati</taxon>
        <taxon>Pseudomonadota</taxon>
        <taxon>Alphaproteobacteria</taxon>
        <taxon>Rhodobacterales</taxon>
        <taxon>Roseobacteraceae</taxon>
        <taxon>Rhodophyticola</taxon>
    </lineage>
</organism>
<dbReference type="NCBIfam" id="TIGR01549">
    <property type="entry name" value="HAD-SF-IA-v1"/>
    <property type="match status" value="1"/>
</dbReference>
<dbReference type="GO" id="GO:0006281">
    <property type="term" value="P:DNA repair"/>
    <property type="evidence" value="ECO:0007669"/>
    <property type="project" value="TreeGrafter"/>
</dbReference>
<dbReference type="Gene3D" id="1.10.150.240">
    <property type="entry name" value="Putative phosphatase, domain 2"/>
    <property type="match status" value="1"/>
</dbReference>
<dbReference type="EMBL" id="RCNT01000008">
    <property type="protein sequence ID" value="RMA41298.1"/>
    <property type="molecule type" value="Genomic_DNA"/>
</dbReference>
<dbReference type="SUPFAM" id="SSF56784">
    <property type="entry name" value="HAD-like"/>
    <property type="match status" value="1"/>
</dbReference>
<accession>A0A3L9Y232</accession>
<sequence>MGDARLGRPRRARRPVRGGRFVTGAAPKLVIFDVDGTLVDSQAHILASMTWAFEALEMAPPGREATLSIVGLSLPEAMARLVPDAPDGLNARLVEAYKDSFAALRRSGNQAAQSPLFPGAMEALHALAAREDVLLGVATGKSRRGLDHLFDLHGFGPLFHTVQVADDHPSKPHPSMVLTCLGDTGVAPENAVILGDTTYDIEMGRAGGIHAIGVGWGYHAGDALHAAGATEILPDFAALPQALSAIWGMR</sequence>
<dbReference type="AlphaFoldDB" id="A0A3L9Y232"/>
<dbReference type="OrthoDB" id="9793014at2"/>
<comment type="caution">
    <text evidence="1">The sequence shown here is derived from an EMBL/GenBank/DDBJ whole genome shotgun (WGS) entry which is preliminary data.</text>
</comment>
<dbReference type="SFLD" id="SFLDS00003">
    <property type="entry name" value="Haloacid_Dehalogenase"/>
    <property type="match status" value="1"/>
</dbReference>
<reference evidence="1 2" key="1">
    <citation type="submission" date="2018-10" db="EMBL/GenBank/DDBJ databases">
        <authorList>
            <person name="Jung H.S."/>
            <person name="Jeon C.O."/>
        </authorList>
    </citation>
    <scope>NUCLEOTIDE SEQUENCE [LARGE SCALE GENOMIC DNA]</scope>
    <source>
        <strain evidence="1 2">MA-7-27</strain>
    </source>
</reference>
<dbReference type="PANTHER" id="PTHR43434:SF24">
    <property type="entry name" value="HYDROLASE-RELATED"/>
    <property type="match status" value="1"/>
</dbReference>
<dbReference type="Proteomes" id="UP000281343">
    <property type="component" value="Unassembled WGS sequence"/>
</dbReference>
<dbReference type="Gene3D" id="3.40.50.1000">
    <property type="entry name" value="HAD superfamily/HAD-like"/>
    <property type="match status" value="1"/>
</dbReference>
<dbReference type="GO" id="GO:0008967">
    <property type="term" value="F:phosphoglycolate phosphatase activity"/>
    <property type="evidence" value="ECO:0007669"/>
    <property type="project" value="TreeGrafter"/>
</dbReference>
<dbReference type="InterPro" id="IPR036412">
    <property type="entry name" value="HAD-like_sf"/>
</dbReference>
<dbReference type="InterPro" id="IPR050155">
    <property type="entry name" value="HAD-like_hydrolase_sf"/>
</dbReference>
<dbReference type="Pfam" id="PF13419">
    <property type="entry name" value="HAD_2"/>
    <property type="match status" value="1"/>
</dbReference>
<dbReference type="PANTHER" id="PTHR43434">
    <property type="entry name" value="PHOSPHOGLYCOLATE PHOSPHATASE"/>
    <property type="match status" value="1"/>
</dbReference>
<dbReference type="SFLD" id="SFLDG01129">
    <property type="entry name" value="C1.5:_HAD__Beta-PGM__Phosphata"/>
    <property type="match status" value="1"/>
</dbReference>
<dbReference type="GO" id="GO:0005829">
    <property type="term" value="C:cytosol"/>
    <property type="evidence" value="ECO:0007669"/>
    <property type="project" value="TreeGrafter"/>
</dbReference>
<dbReference type="InterPro" id="IPR006439">
    <property type="entry name" value="HAD-SF_hydro_IA"/>
</dbReference>
<dbReference type="InterPro" id="IPR041492">
    <property type="entry name" value="HAD_2"/>
</dbReference>
<name>A0A3L9Y232_9RHOB</name>
<proteinExistence type="predicted"/>
<dbReference type="InterPro" id="IPR023214">
    <property type="entry name" value="HAD_sf"/>
</dbReference>
<dbReference type="SFLD" id="SFLDG01135">
    <property type="entry name" value="C1.5.6:_HAD__Beta-PGM__Phospha"/>
    <property type="match status" value="1"/>
</dbReference>
<gene>
    <name evidence="1" type="ORF">D9R08_15740</name>
</gene>
<dbReference type="InterPro" id="IPR023198">
    <property type="entry name" value="PGP-like_dom2"/>
</dbReference>
<keyword evidence="1" id="KW-0378">Hydrolase</keyword>
<evidence type="ECO:0000313" key="1">
    <source>
        <dbReference type="EMBL" id="RMA41298.1"/>
    </source>
</evidence>
<evidence type="ECO:0000313" key="2">
    <source>
        <dbReference type="Proteomes" id="UP000281343"/>
    </source>
</evidence>
<keyword evidence="2" id="KW-1185">Reference proteome</keyword>
<protein>
    <submittedName>
        <fullName evidence="1">HAD family hydrolase</fullName>
    </submittedName>
</protein>